<dbReference type="Proteomes" id="UP001345963">
    <property type="component" value="Unassembled WGS sequence"/>
</dbReference>
<feature type="region of interest" description="Disordered" evidence="1">
    <location>
        <begin position="78"/>
        <end position="100"/>
    </location>
</feature>
<evidence type="ECO:0000313" key="2">
    <source>
        <dbReference type="EMBL" id="MED6232268.1"/>
    </source>
</evidence>
<evidence type="ECO:0000256" key="1">
    <source>
        <dbReference type="SAM" id="MobiDB-lite"/>
    </source>
</evidence>
<protein>
    <submittedName>
        <fullName evidence="2">Uncharacterized protein</fullName>
    </submittedName>
</protein>
<evidence type="ECO:0000313" key="3">
    <source>
        <dbReference type="Proteomes" id="UP001345963"/>
    </source>
</evidence>
<gene>
    <name evidence="2" type="ORF">ATANTOWER_026170</name>
</gene>
<reference evidence="2 3" key="1">
    <citation type="submission" date="2021-07" db="EMBL/GenBank/DDBJ databases">
        <authorList>
            <person name="Palmer J.M."/>
        </authorList>
    </citation>
    <scope>NUCLEOTIDE SEQUENCE [LARGE SCALE GENOMIC DNA]</scope>
    <source>
        <strain evidence="2 3">AT_MEX2019</strain>
        <tissue evidence="2">Muscle</tissue>
    </source>
</reference>
<dbReference type="EMBL" id="JAHUTI010000617">
    <property type="protein sequence ID" value="MED6232268.1"/>
    <property type="molecule type" value="Genomic_DNA"/>
</dbReference>
<organism evidence="2 3">
    <name type="scientific">Ataeniobius toweri</name>
    <dbReference type="NCBI Taxonomy" id="208326"/>
    <lineage>
        <taxon>Eukaryota</taxon>
        <taxon>Metazoa</taxon>
        <taxon>Chordata</taxon>
        <taxon>Craniata</taxon>
        <taxon>Vertebrata</taxon>
        <taxon>Euteleostomi</taxon>
        <taxon>Actinopterygii</taxon>
        <taxon>Neopterygii</taxon>
        <taxon>Teleostei</taxon>
        <taxon>Neoteleostei</taxon>
        <taxon>Acanthomorphata</taxon>
        <taxon>Ovalentaria</taxon>
        <taxon>Atherinomorphae</taxon>
        <taxon>Cyprinodontiformes</taxon>
        <taxon>Goodeidae</taxon>
        <taxon>Ataeniobius</taxon>
    </lineage>
</organism>
<sequence length="100" mass="11079">MSLKEKKTKSGYLRTRGTAMAQLRAQAQADWQFVHSGEIQNVCSIQERWLASLITRKVTLIALKRATIGETAHFRAAAEPNREWEPGRCVRPGTGGGRAA</sequence>
<name>A0ABU7A301_9TELE</name>
<keyword evidence="3" id="KW-1185">Reference proteome</keyword>
<proteinExistence type="predicted"/>
<accession>A0ABU7A301</accession>
<comment type="caution">
    <text evidence="2">The sequence shown here is derived from an EMBL/GenBank/DDBJ whole genome shotgun (WGS) entry which is preliminary data.</text>
</comment>